<evidence type="ECO:0000313" key="6">
    <source>
        <dbReference type="Proteomes" id="UP000242310"/>
    </source>
</evidence>
<dbReference type="InterPro" id="IPR002505">
    <property type="entry name" value="PTA_PTB"/>
</dbReference>
<gene>
    <name evidence="5" type="ORF">B0H94_10111</name>
</gene>
<dbReference type="Gene3D" id="3.40.718.10">
    <property type="entry name" value="Isopropylmalate Dehydrogenase"/>
    <property type="match status" value="1"/>
</dbReference>
<sequence length="308" mass="32838">MLNTLPTTNGRPVTLAIAGAADDHMLEVVEELLQNEDIYVRLYGEETMLEKAKDGWHEDLSARAVIIPTRSEQEASRLAVMAVSDGKASVLVKGMVQTAALMKEVVNRDYGLRRPGRTLSHVAQFALQDRSEPLFVTDAGMNVTPDLQTKVQITENAVETAHLLGVECPKVAALAAVETINPEMPATVDAASLTQMNRRGQITGCIIDGPLALDNAVSKAAAEKKKLSGGVAGEADILLVPHIEVGNVLYKSLVHFGGAQVGGVIAGAAAPIVVTSRSDSLTNKLHAAALGIQMHETAQQRRYNHETI</sequence>
<organism evidence="5 6">
    <name type="scientific">Salsuginibacillus halophilus</name>
    <dbReference type="NCBI Taxonomy" id="517424"/>
    <lineage>
        <taxon>Bacteria</taxon>
        <taxon>Bacillati</taxon>
        <taxon>Bacillota</taxon>
        <taxon>Bacilli</taxon>
        <taxon>Bacillales</taxon>
        <taxon>Bacillaceae</taxon>
        <taxon>Salsuginibacillus</taxon>
    </lineage>
</organism>
<keyword evidence="6" id="KW-1185">Reference proteome</keyword>
<keyword evidence="3" id="KW-0012">Acyltransferase</keyword>
<feature type="domain" description="Phosphate acetyl/butaryl transferase" evidence="4">
    <location>
        <begin position="73"/>
        <end position="290"/>
    </location>
</feature>
<dbReference type="PIRSF" id="PIRSF000428">
    <property type="entry name" value="P_Ac_trans"/>
    <property type="match status" value="1"/>
</dbReference>
<dbReference type="PANTHER" id="PTHR43356">
    <property type="entry name" value="PHOSPHATE ACETYLTRANSFERASE"/>
    <property type="match status" value="1"/>
</dbReference>
<dbReference type="InterPro" id="IPR012147">
    <property type="entry name" value="P_Ac_Bu_trans"/>
</dbReference>
<dbReference type="GO" id="GO:0016746">
    <property type="term" value="F:acyltransferase activity"/>
    <property type="evidence" value="ECO:0007669"/>
    <property type="project" value="UniProtKB-KW"/>
</dbReference>
<dbReference type="AlphaFoldDB" id="A0A2P8HXZ4"/>
<evidence type="ECO:0000256" key="2">
    <source>
        <dbReference type="ARBA" id="ARBA00022679"/>
    </source>
</evidence>
<evidence type="ECO:0000259" key="4">
    <source>
        <dbReference type="Pfam" id="PF01515"/>
    </source>
</evidence>
<keyword evidence="2 5" id="KW-0808">Transferase</keyword>
<dbReference type="EMBL" id="PYAV01000001">
    <property type="protein sequence ID" value="PSL51102.1"/>
    <property type="molecule type" value="Genomic_DNA"/>
</dbReference>
<dbReference type="InterPro" id="IPR050500">
    <property type="entry name" value="Phos_Acetyltrans/Butyryltrans"/>
</dbReference>
<dbReference type="SUPFAM" id="SSF53659">
    <property type="entry name" value="Isocitrate/Isopropylmalate dehydrogenase-like"/>
    <property type="match status" value="1"/>
</dbReference>
<dbReference type="Proteomes" id="UP000242310">
    <property type="component" value="Unassembled WGS sequence"/>
</dbReference>
<evidence type="ECO:0000256" key="3">
    <source>
        <dbReference type="ARBA" id="ARBA00023315"/>
    </source>
</evidence>
<dbReference type="PANTHER" id="PTHR43356:SF2">
    <property type="entry name" value="PHOSPHATE ACETYLTRANSFERASE"/>
    <property type="match status" value="1"/>
</dbReference>
<evidence type="ECO:0000256" key="1">
    <source>
        <dbReference type="ARBA" id="ARBA00005656"/>
    </source>
</evidence>
<accession>A0A2P8HXZ4</accession>
<evidence type="ECO:0000313" key="5">
    <source>
        <dbReference type="EMBL" id="PSL51102.1"/>
    </source>
</evidence>
<dbReference type="Pfam" id="PF01515">
    <property type="entry name" value="PTA_PTB"/>
    <property type="match status" value="1"/>
</dbReference>
<name>A0A2P8HXZ4_9BACI</name>
<reference evidence="5 6" key="1">
    <citation type="submission" date="2018-03" db="EMBL/GenBank/DDBJ databases">
        <title>Genomic Encyclopedia of Type Strains, Phase III (KMG-III): the genomes of soil and plant-associated and newly described type strains.</title>
        <authorList>
            <person name="Whitman W."/>
        </authorList>
    </citation>
    <scope>NUCLEOTIDE SEQUENCE [LARGE SCALE GENOMIC DNA]</scope>
    <source>
        <strain evidence="5 6">CGMCC 1.07653</strain>
    </source>
</reference>
<protein>
    <submittedName>
        <fullName evidence="5">Phosphate butyryltransferase</fullName>
    </submittedName>
</protein>
<comment type="caution">
    <text evidence="5">The sequence shown here is derived from an EMBL/GenBank/DDBJ whole genome shotgun (WGS) entry which is preliminary data.</text>
</comment>
<comment type="similarity">
    <text evidence="1">Belongs to the phosphate acetyltransferase and butyryltransferase family.</text>
</comment>
<proteinExistence type="inferred from homology"/>
<dbReference type="NCBIfam" id="NF006045">
    <property type="entry name" value="PRK08190.1"/>
    <property type="match status" value="1"/>
</dbReference>